<dbReference type="EMBL" id="CAJOBO010001151">
    <property type="protein sequence ID" value="CAF4344732.1"/>
    <property type="molecule type" value="Genomic_DNA"/>
</dbReference>
<sequence>MAEVLRLSLSNMLESNGSTKVKETLPGSDIEEPPLKKRRAITDNQSGSLEDRITPILSCCICSNLVTLSSTRCPNGHLMCPSCFLRDFKNRILYMERIRSRNHGQRLSQHKEKQDSSILKQLSSIQKFYGQGVVEDWLEEILEKNNELQLTTSERNDLIPKLFSGKGFIWYVNEQEKMSTFVLFTKNLLQYYKRKEFNRNQITSVVQQTVIDSKHSIIDSLRNQMMIINLEQLPKFNRKSKPKSIEMVSRY</sequence>
<dbReference type="EMBL" id="CAJNYD010002426">
    <property type="protein sequence ID" value="CAF3418066.1"/>
    <property type="molecule type" value="Genomic_DNA"/>
</dbReference>
<dbReference type="Proteomes" id="UP000663833">
    <property type="component" value="Unassembled WGS sequence"/>
</dbReference>
<dbReference type="AlphaFoldDB" id="A0A818BNH4"/>
<protein>
    <submittedName>
        <fullName evidence="1">Uncharacterized protein</fullName>
    </submittedName>
</protein>
<dbReference type="Proteomes" id="UP000663851">
    <property type="component" value="Unassembled WGS sequence"/>
</dbReference>
<gene>
    <name evidence="3" type="ORF">HFQ381_LOCUS16338</name>
    <name evidence="1" type="ORF">LUA448_LOCUS19161</name>
    <name evidence="2" type="ORF">TIS948_LOCUS31636</name>
</gene>
<proteinExistence type="predicted"/>
<name>A0A818BNH4_9BILA</name>
<dbReference type="EMBL" id="CAJNXB010005789">
    <property type="protein sequence ID" value="CAF3446963.1"/>
    <property type="molecule type" value="Genomic_DNA"/>
</dbReference>
<evidence type="ECO:0000313" key="2">
    <source>
        <dbReference type="EMBL" id="CAF3446963.1"/>
    </source>
</evidence>
<evidence type="ECO:0000313" key="1">
    <source>
        <dbReference type="EMBL" id="CAF3418066.1"/>
    </source>
</evidence>
<evidence type="ECO:0000313" key="3">
    <source>
        <dbReference type="EMBL" id="CAF4344732.1"/>
    </source>
</evidence>
<accession>A0A818BNH4</accession>
<reference evidence="1" key="1">
    <citation type="submission" date="2021-02" db="EMBL/GenBank/DDBJ databases">
        <authorList>
            <person name="Nowell W R."/>
        </authorList>
    </citation>
    <scope>NUCLEOTIDE SEQUENCE</scope>
</reference>
<evidence type="ECO:0000313" key="4">
    <source>
        <dbReference type="Proteomes" id="UP000663833"/>
    </source>
</evidence>
<organism evidence="1 4">
    <name type="scientific">Rotaria socialis</name>
    <dbReference type="NCBI Taxonomy" id="392032"/>
    <lineage>
        <taxon>Eukaryota</taxon>
        <taxon>Metazoa</taxon>
        <taxon>Spiralia</taxon>
        <taxon>Gnathifera</taxon>
        <taxon>Rotifera</taxon>
        <taxon>Eurotatoria</taxon>
        <taxon>Bdelloidea</taxon>
        <taxon>Philodinida</taxon>
        <taxon>Philodinidae</taxon>
        <taxon>Rotaria</taxon>
    </lineage>
</organism>
<dbReference type="Proteomes" id="UP000663825">
    <property type="component" value="Unassembled WGS sequence"/>
</dbReference>
<comment type="caution">
    <text evidence="1">The sequence shown here is derived from an EMBL/GenBank/DDBJ whole genome shotgun (WGS) entry which is preliminary data.</text>
</comment>